<dbReference type="SUPFAM" id="SSF52151">
    <property type="entry name" value="FabD/lysophospholipase-like"/>
    <property type="match status" value="1"/>
</dbReference>
<dbReference type="PANTHER" id="PTHR14226:SF78">
    <property type="entry name" value="SLR0060 PROTEIN"/>
    <property type="match status" value="1"/>
</dbReference>
<evidence type="ECO:0000259" key="5">
    <source>
        <dbReference type="PROSITE" id="PS51635"/>
    </source>
</evidence>
<sequence>MRFPSNPEIAATMTTTTIKRKKIDLGLQGGGAHGAFTWGVLHRLLQEQDLDIVGISGTSAGAMNAVVLADGLAKDGREGAIAALAHFWRGVSNLGLLSPFKRTPWDVLFGRWSLDSSPYYALFDMMSHLVSPYDINPLNINPLRNLLEDAVDFERLRSSRQLKLFVTATNVRSGAARVFERNELTADTVMASACLPYLFQAVEIDGEAYWDGGYTGNPSLFPLIHDTRADDLLIVQVNPLQRDEVPEDTRAILNRINEITFNSSLIKELRGVALLGRLARRNEVLDERYRELNVHLIHGESCLERMSASSKMNTEWAFFELLHDIGFDVANNWLAENGEHIGQKSTLDFGDALFRWTD</sequence>
<keyword evidence="7" id="KW-1185">Reference proteome</keyword>
<evidence type="ECO:0000313" key="6">
    <source>
        <dbReference type="EMBL" id="GLR14360.1"/>
    </source>
</evidence>
<protein>
    <submittedName>
        <fullName evidence="6">Alpha/beta hydrolase</fullName>
    </submittedName>
</protein>
<dbReference type="Gene3D" id="3.40.1090.10">
    <property type="entry name" value="Cytosolic phospholipase A2 catalytic domain"/>
    <property type="match status" value="2"/>
</dbReference>
<keyword evidence="3 4" id="KW-0443">Lipid metabolism</keyword>
<keyword evidence="2 4" id="KW-0442">Lipid degradation</keyword>
<evidence type="ECO:0000256" key="1">
    <source>
        <dbReference type="ARBA" id="ARBA00022801"/>
    </source>
</evidence>
<feature type="short sequence motif" description="DGA/G" evidence="4">
    <location>
        <begin position="211"/>
        <end position="213"/>
    </location>
</feature>
<comment type="caution">
    <text evidence="6">The sequence shown here is derived from an EMBL/GenBank/DDBJ whole genome shotgun (WGS) entry which is preliminary data.</text>
</comment>
<feature type="short sequence motif" description="GXGXXG" evidence="4">
    <location>
        <begin position="29"/>
        <end position="34"/>
    </location>
</feature>
<organism evidence="6 7">
    <name type="scientific">Chitinimonas prasina</name>
    <dbReference type="NCBI Taxonomy" id="1434937"/>
    <lineage>
        <taxon>Bacteria</taxon>
        <taxon>Pseudomonadati</taxon>
        <taxon>Pseudomonadota</taxon>
        <taxon>Betaproteobacteria</taxon>
        <taxon>Neisseriales</taxon>
        <taxon>Chitinibacteraceae</taxon>
        <taxon>Chitinimonas</taxon>
    </lineage>
</organism>
<evidence type="ECO:0000313" key="7">
    <source>
        <dbReference type="Proteomes" id="UP001156706"/>
    </source>
</evidence>
<feature type="active site" description="Nucleophile" evidence="4">
    <location>
        <position position="59"/>
    </location>
</feature>
<dbReference type="Pfam" id="PF01734">
    <property type="entry name" value="Patatin"/>
    <property type="match status" value="1"/>
</dbReference>
<dbReference type="GO" id="GO:0016787">
    <property type="term" value="F:hydrolase activity"/>
    <property type="evidence" value="ECO:0007669"/>
    <property type="project" value="UniProtKB-KW"/>
</dbReference>
<dbReference type="InterPro" id="IPR002641">
    <property type="entry name" value="PNPLA_dom"/>
</dbReference>
<dbReference type="InterPro" id="IPR016035">
    <property type="entry name" value="Acyl_Trfase/lysoPLipase"/>
</dbReference>
<dbReference type="EMBL" id="BSOG01000004">
    <property type="protein sequence ID" value="GLR14360.1"/>
    <property type="molecule type" value="Genomic_DNA"/>
</dbReference>
<dbReference type="InterPro" id="IPR050301">
    <property type="entry name" value="NTE"/>
</dbReference>
<reference evidence="7" key="1">
    <citation type="journal article" date="2019" name="Int. J. Syst. Evol. Microbiol.">
        <title>The Global Catalogue of Microorganisms (GCM) 10K type strain sequencing project: providing services to taxonomists for standard genome sequencing and annotation.</title>
        <authorList>
            <consortium name="The Broad Institute Genomics Platform"/>
            <consortium name="The Broad Institute Genome Sequencing Center for Infectious Disease"/>
            <person name="Wu L."/>
            <person name="Ma J."/>
        </authorList>
    </citation>
    <scope>NUCLEOTIDE SEQUENCE [LARGE SCALE GENOMIC DNA]</scope>
    <source>
        <strain evidence="7">NBRC 110044</strain>
    </source>
</reference>
<evidence type="ECO:0000256" key="2">
    <source>
        <dbReference type="ARBA" id="ARBA00022963"/>
    </source>
</evidence>
<proteinExistence type="predicted"/>
<accession>A0ABQ5YH73</accession>
<gene>
    <name evidence="6" type="ORF">GCM10007907_31500</name>
</gene>
<feature type="active site" description="Proton acceptor" evidence="4">
    <location>
        <position position="211"/>
    </location>
</feature>
<name>A0ABQ5YH73_9NEIS</name>
<dbReference type="PANTHER" id="PTHR14226">
    <property type="entry name" value="NEUROPATHY TARGET ESTERASE/SWISS CHEESE D.MELANOGASTER"/>
    <property type="match status" value="1"/>
</dbReference>
<feature type="short sequence motif" description="GXSXG" evidence="4">
    <location>
        <begin position="57"/>
        <end position="61"/>
    </location>
</feature>
<keyword evidence="1 4" id="KW-0378">Hydrolase</keyword>
<dbReference type="Proteomes" id="UP001156706">
    <property type="component" value="Unassembled WGS sequence"/>
</dbReference>
<feature type="domain" description="PNPLA" evidence="5">
    <location>
        <begin position="25"/>
        <end position="224"/>
    </location>
</feature>
<dbReference type="PROSITE" id="PS51635">
    <property type="entry name" value="PNPLA"/>
    <property type="match status" value="1"/>
</dbReference>
<evidence type="ECO:0000256" key="3">
    <source>
        <dbReference type="ARBA" id="ARBA00023098"/>
    </source>
</evidence>
<evidence type="ECO:0000256" key="4">
    <source>
        <dbReference type="PROSITE-ProRule" id="PRU01161"/>
    </source>
</evidence>